<dbReference type="REBASE" id="454723">
    <property type="entry name" value="RteKJZ14ORF2705P"/>
</dbReference>
<dbReference type="Gene3D" id="3.40.50.150">
    <property type="entry name" value="Vaccinia Virus protein VP39"/>
    <property type="match status" value="1"/>
</dbReference>
<comment type="catalytic activity">
    <reaction evidence="4">
        <text>a 2'-deoxyadenosine in DNA + S-adenosyl-L-methionine = an N(6)-methyl-2'-deoxyadenosine in DNA + S-adenosyl-L-homocysteine + H(+)</text>
        <dbReference type="Rhea" id="RHEA:15197"/>
        <dbReference type="Rhea" id="RHEA-COMP:12418"/>
        <dbReference type="Rhea" id="RHEA-COMP:12419"/>
        <dbReference type="ChEBI" id="CHEBI:15378"/>
        <dbReference type="ChEBI" id="CHEBI:57856"/>
        <dbReference type="ChEBI" id="CHEBI:59789"/>
        <dbReference type="ChEBI" id="CHEBI:90615"/>
        <dbReference type="ChEBI" id="CHEBI:90616"/>
        <dbReference type="EC" id="2.1.1.72"/>
    </reaction>
</comment>
<name>A0A7H2BGL7_9MICC</name>
<organism evidence="10 11">
    <name type="scientific">Rothia terrae</name>
    <dbReference type="NCBI Taxonomy" id="396015"/>
    <lineage>
        <taxon>Bacteria</taxon>
        <taxon>Bacillati</taxon>
        <taxon>Actinomycetota</taxon>
        <taxon>Actinomycetes</taxon>
        <taxon>Micrococcales</taxon>
        <taxon>Micrococcaceae</taxon>
        <taxon>Rothia</taxon>
    </lineage>
</organism>
<dbReference type="EMBL" id="CP061539">
    <property type="protein sequence ID" value="QNV38813.1"/>
    <property type="molecule type" value="Genomic_DNA"/>
</dbReference>
<feature type="region of interest" description="Disordered" evidence="5">
    <location>
        <begin position="1"/>
        <end position="26"/>
    </location>
</feature>
<protein>
    <recommendedName>
        <fullName evidence="1">site-specific DNA-methyltransferase (adenine-specific)</fullName>
        <ecNumber evidence="1">2.1.1.72</ecNumber>
    </recommendedName>
</protein>
<keyword evidence="2 10" id="KW-0489">Methyltransferase</keyword>
<keyword evidence="11" id="KW-1185">Reference proteome</keyword>
<feature type="domain" description="MmeI-like target recognition" evidence="7">
    <location>
        <begin position="487"/>
        <end position="691"/>
    </location>
</feature>
<proteinExistence type="predicted"/>
<dbReference type="PANTHER" id="PTHR33841">
    <property type="entry name" value="DNA METHYLTRANSFERASE YEEA-RELATED"/>
    <property type="match status" value="1"/>
</dbReference>
<dbReference type="InterPro" id="IPR046816">
    <property type="entry name" value="MmeI_Mtase"/>
</dbReference>
<evidence type="ECO:0000259" key="8">
    <source>
        <dbReference type="Pfam" id="PF20467"/>
    </source>
</evidence>
<gene>
    <name evidence="10" type="ORF">IDM49_02705</name>
</gene>
<dbReference type="InterPro" id="IPR046819">
    <property type="entry name" value="MmeI_hel"/>
</dbReference>
<dbReference type="Pfam" id="PF20473">
    <property type="entry name" value="MmeI_Mtase"/>
    <property type="match status" value="1"/>
</dbReference>
<feature type="domain" description="MmeI-like helicase spacer" evidence="6">
    <location>
        <begin position="35"/>
        <end position="114"/>
    </location>
</feature>
<evidence type="ECO:0000313" key="10">
    <source>
        <dbReference type="EMBL" id="QNV38813.1"/>
    </source>
</evidence>
<dbReference type="Pfam" id="PF20466">
    <property type="entry name" value="MmeI_TRD"/>
    <property type="match status" value="1"/>
</dbReference>
<evidence type="ECO:0000256" key="3">
    <source>
        <dbReference type="ARBA" id="ARBA00022679"/>
    </source>
</evidence>
<dbReference type="InterPro" id="IPR050953">
    <property type="entry name" value="N4_N6_ade-DNA_methylase"/>
</dbReference>
<accession>A0A7H2BGL7</accession>
<sequence length="775" mass="87538">MARLYQSLVGDDADNPVGEDAADNRGEEEAAVERASIFLTRVLFLLFGDDAGLWENDLFYRFIEGRTQPDGSDLGTQISALFDYLNTPDSERRRMSDNVPELIQKFPYVNGGLFAERTRVEYFDAEMREALLDACRFRWTRISTAIFGSMFQLVKSREARRAAGEHYTTEADILRTIGPLFLDELRSEADRLIASKSTSRKAFAEFLDSLTEMRFVDPACGSGNFLQVAYAKLREIETDVLAEMNRREGGETQLLGTLGTRLSIEQFYGFEINWWPSRIAEVAMFLTEFQADRYLEKQLGDAPVRLPIKTTARIVHADALALDWRKEVPETSGKTFIFGNPPFIGQFTKTKEQTAAMKAVWGKDYDGYLDFVTAWFKKAADFFKTGADRSHDREGEFAFVSTNSISQGQAVPALFGPLFRDGWRIKFAYRTFPWSSDAPGKAAVHCVITGYTRDETVRQRLFEYDWSTRETNELKVKTGINAYLLDAANVLITKRSEPLSPELAPARFGYKPADHGYLIVEPENYQEVVADPIAAKYVRPYRMGKELVRGLDRWCLWLEDADPKDIMSSSILRSRVESNHKWRSEQSPSGDAFKLKDTPHLMRPNPGAPKTNYVGIPRVVSETRSFYTATHYSPDVIAADSVFTVEDPDGFQFAIVSSSMFIAWQKAVGGRMKSDLRFSNSIVWNNLPLPAVEPKLRQQIIEAGMGVLAARETIAERAGGTRSLADMYNPFAMDKGLLDAHKKLDRLVDKAFGAPKLCTSETQRLEILFSKSIYG</sequence>
<dbReference type="InterPro" id="IPR046818">
    <property type="entry name" value="MmeI_C"/>
</dbReference>
<dbReference type="InterPro" id="IPR046820">
    <property type="entry name" value="MmeI_TRD"/>
</dbReference>
<dbReference type="GO" id="GO:0009007">
    <property type="term" value="F:site-specific DNA-methyltransferase (adenine-specific) activity"/>
    <property type="evidence" value="ECO:0007669"/>
    <property type="project" value="UniProtKB-EC"/>
</dbReference>
<evidence type="ECO:0000256" key="2">
    <source>
        <dbReference type="ARBA" id="ARBA00022603"/>
    </source>
</evidence>
<dbReference type="SUPFAM" id="SSF53335">
    <property type="entry name" value="S-adenosyl-L-methionine-dependent methyltransferases"/>
    <property type="match status" value="1"/>
</dbReference>
<dbReference type="InterPro" id="IPR029063">
    <property type="entry name" value="SAM-dependent_MTases_sf"/>
</dbReference>
<keyword evidence="3 10" id="KW-0808">Transferase</keyword>
<evidence type="ECO:0000259" key="6">
    <source>
        <dbReference type="Pfam" id="PF20465"/>
    </source>
</evidence>
<evidence type="ECO:0000313" key="11">
    <source>
        <dbReference type="Proteomes" id="UP000516404"/>
    </source>
</evidence>
<dbReference type="Pfam" id="PF20467">
    <property type="entry name" value="MmeI_C"/>
    <property type="match status" value="1"/>
</dbReference>
<evidence type="ECO:0000256" key="1">
    <source>
        <dbReference type="ARBA" id="ARBA00011900"/>
    </source>
</evidence>
<feature type="region of interest" description="Disordered" evidence="5">
    <location>
        <begin position="583"/>
        <end position="608"/>
    </location>
</feature>
<reference evidence="10 11" key="1">
    <citation type="submission" date="2020-09" db="EMBL/GenBank/DDBJ databases">
        <title>Investigation of environmental microbes.</title>
        <authorList>
            <person name="Ou Y."/>
            <person name="Kang Q."/>
        </authorList>
    </citation>
    <scope>NUCLEOTIDE SEQUENCE [LARGE SCALE GENOMIC DNA]</scope>
    <source>
        <strain evidence="10 11">KJZ-14</strain>
    </source>
</reference>
<dbReference type="PANTHER" id="PTHR33841:SF1">
    <property type="entry name" value="DNA METHYLTRANSFERASE A"/>
    <property type="match status" value="1"/>
</dbReference>
<dbReference type="AlphaFoldDB" id="A0A7H2BGL7"/>
<evidence type="ECO:0000256" key="4">
    <source>
        <dbReference type="ARBA" id="ARBA00047942"/>
    </source>
</evidence>
<evidence type="ECO:0000259" key="7">
    <source>
        <dbReference type="Pfam" id="PF20466"/>
    </source>
</evidence>
<dbReference type="Proteomes" id="UP000516404">
    <property type="component" value="Chromosome"/>
</dbReference>
<dbReference type="Pfam" id="PF20465">
    <property type="entry name" value="MmeI_hel"/>
    <property type="match status" value="1"/>
</dbReference>
<dbReference type="KEGG" id="rter:IDM49_02705"/>
<evidence type="ECO:0000259" key="9">
    <source>
        <dbReference type="Pfam" id="PF20473"/>
    </source>
</evidence>
<feature type="domain" description="MmeI-like C-terminal" evidence="8">
    <location>
        <begin position="693"/>
        <end position="771"/>
    </location>
</feature>
<feature type="domain" description="MmeI-like DNA-methyltransferase" evidence="9">
    <location>
        <begin position="197"/>
        <end position="462"/>
    </location>
</feature>
<dbReference type="GO" id="GO:0032259">
    <property type="term" value="P:methylation"/>
    <property type="evidence" value="ECO:0007669"/>
    <property type="project" value="UniProtKB-KW"/>
</dbReference>
<dbReference type="EC" id="2.1.1.72" evidence="1"/>
<evidence type="ECO:0000256" key="5">
    <source>
        <dbReference type="SAM" id="MobiDB-lite"/>
    </source>
</evidence>